<dbReference type="Gene3D" id="1.10.1060.10">
    <property type="entry name" value="Alpha-helical ferredoxin"/>
    <property type="match status" value="1"/>
</dbReference>
<sequence>MNPAFLQGVAALLPSSRRFTDLTRRLAFSTDASFYHKVPKLVVEIASADEMRELLQLAQHYQVSLTFRAAGTSLSGQAISDSVLVLLTRDWQGITILEQGARVRLQPGVIGAEANRKLAPFERKIGPDPASINTCKIGGIAANNASGMCCGVRHNSYHTLQELTFILADGTLVDTSDADSVAAFRQSHAQLLGELKQLGEQVRGDADLKAKIAHQYRLKNTMGYGLNALLDYQDPVAMLSHLLIGSEGTLGFIADITYQTVAVPKASATGLYLFADSHAACAVISKLKAIGVEAVEFMDGRSLASVRDLLQAYAPTTPDADAVALLIELGRDTVGQLEQGIAEIEQCFAGVDGVQPLSAFSSDPATAAALWQIRKGLFPAVGAVRASGTTVIIEDVAFPLDQLPDAVTALQQLFVEHGYHEAIIFGHALDGNVHFVFTQGFETVAETTRYASFMAAVATLVTERFAGTLKAEHGTGRNMAPYLYAQWGGAGLAVMQKLKQLIDPVGILNPGVIINANPNAHIEDLKLLPAVDPTVDACIECGFCEPQCPSLDYTLSPRQRIALMRRAQQQSPADQRQIQQDFQHLGIDSCAATGLCATACPVGINTGTWVQQLRAQQATHRGMANWTAKHLASSLQIARFGLGAARTVGKVAPKLLNKVAPAGMPELPPAASRQMTEQPQPAAEKVVYFVTCPNRLFGYAGTKQPSLPDTVVRLCNKAGIEVLVPDAAAQSCCGQPWQSKGYPQQAAERRAQLRELLWQASEQGRWPIVLDASPCALQIDDCEGIETFELSTFLYQHVVPRLVLEPSKEPLLLHVTCSSRRLDNGLALRKLAQLCSTSVIEPDGIKCCGFAGDKGFTLPELNSSALAPLAAQVPEGCSQGVSNSRTCEIGLSQHSGVAYAHIAFLLDAISHSKTSTSNVNHEGVSA</sequence>
<dbReference type="Proteomes" id="UP000287198">
    <property type="component" value="Unassembled WGS sequence"/>
</dbReference>
<proteinExistence type="inferred from homology"/>
<dbReference type="PROSITE" id="PS51387">
    <property type="entry name" value="FAD_PCMH"/>
    <property type="match status" value="1"/>
</dbReference>
<dbReference type="InterPro" id="IPR006094">
    <property type="entry name" value="Oxid_FAD_bind_N"/>
</dbReference>
<organism evidence="13 14">
    <name type="scientific">Pseudidiomarina halophila</name>
    <dbReference type="NCBI Taxonomy" id="1449799"/>
    <lineage>
        <taxon>Bacteria</taxon>
        <taxon>Pseudomonadati</taxon>
        <taxon>Pseudomonadota</taxon>
        <taxon>Gammaproteobacteria</taxon>
        <taxon>Alteromonadales</taxon>
        <taxon>Idiomarinaceae</taxon>
        <taxon>Pseudidiomarina</taxon>
    </lineage>
</organism>
<dbReference type="InterPro" id="IPR009051">
    <property type="entry name" value="Helical_ferredxn"/>
</dbReference>
<dbReference type="PROSITE" id="PS00198">
    <property type="entry name" value="4FE4S_FER_1"/>
    <property type="match status" value="1"/>
</dbReference>
<dbReference type="Gene3D" id="3.30.70.2190">
    <property type="match status" value="1"/>
</dbReference>
<dbReference type="InterPro" id="IPR036318">
    <property type="entry name" value="FAD-bd_PCMH-like_sf"/>
</dbReference>
<dbReference type="SUPFAM" id="SSF56176">
    <property type="entry name" value="FAD-binding/transporter-associated domain-like"/>
    <property type="match status" value="1"/>
</dbReference>
<keyword evidence="9" id="KW-0411">Iron-sulfur</keyword>
<evidence type="ECO:0000256" key="4">
    <source>
        <dbReference type="ARBA" id="ARBA00022723"/>
    </source>
</evidence>
<evidence type="ECO:0000256" key="2">
    <source>
        <dbReference type="ARBA" id="ARBA00008000"/>
    </source>
</evidence>
<evidence type="ECO:0000256" key="5">
    <source>
        <dbReference type="ARBA" id="ARBA00022827"/>
    </source>
</evidence>
<feature type="domain" description="FAD-binding PCMH-type" evidence="12">
    <location>
        <begin position="35"/>
        <end position="263"/>
    </location>
</feature>
<evidence type="ECO:0000256" key="1">
    <source>
        <dbReference type="ARBA" id="ARBA00001974"/>
    </source>
</evidence>
<evidence type="ECO:0000256" key="8">
    <source>
        <dbReference type="ARBA" id="ARBA00023004"/>
    </source>
</evidence>
<dbReference type="InterPro" id="IPR016164">
    <property type="entry name" value="FAD-linked_Oxase-like_C"/>
</dbReference>
<dbReference type="InterPro" id="IPR017900">
    <property type="entry name" value="4Fe4S_Fe_S_CS"/>
</dbReference>
<dbReference type="PANTHER" id="PTHR11748:SF111">
    <property type="entry name" value="D-LACTATE DEHYDROGENASE, MITOCHONDRIAL-RELATED"/>
    <property type="match status" value="1"/>
</dbReference>
<dbReference type="SUPFAM" id="SSF46548">
    <property type="entry name" value="alpha-helical ferredoxin"/>
    <property type="match status" value="1"/>
</dbReference>
<dbReference type="InterPro" id="IPR004113">
    <property type="entry name" value="FAD-bd_oxidored_4_C"/>
</dbReference>
<evidence type="ECO:0000256" key="10">
    <source>
        <dbReference type="ARBA" id="ARBA00038897"/>
    </source>
</evidence>
<dbReference type="GO" id="GO:0051536">
    <property type="term" value="F:iron-sulfur cluster binding"/>
    <property type="evidence" value="ECO:0007669"/>
    <property type="project" value="UniProtKB-KW"/>
</dbReference>
<dbReference type="Pfam" id="PF02754">
    <property type="entry name" value="CCG"/>
    <property type="match status" value="1"/>
</dbReference>
<keyword evidence="6" id="KW-0809">Transit peptide</keyword>
<comment type="cofactor">
    <cofactor evidence="1">
        <name>FAD</name>
        <dbReference type="ChEBI" id="CHEBI:57692"/>
    </cofactor>
</comment>
<dbReference type="Gene3D" id="1.10.45.10">
    <property type="entry name" value="Vanillyl-alcohol Oxidase, Chain A, domain 4"/>
    <property type="match status" value="1"/>
</dbReference>
<dbReference type="OrthoDB" id="9811557at2"/>
<dbReference type="InterPro" id="IPR016171">
    <property type="entry name" value="Vanillyl_alc_oxidase_C-sub2"/>
</dbReference>
<evidence type="ECO:0000259" key="12">
    <source>
        <dbReference type="PROSITE" id="PS51387"/>
    </source>
</evidence>
<evidence type="ECO:0000256" key="6">
    <source>
        <dbReference type="ARBA" id="ARBA00022946"/>
    </source>
</evidence>
<dbReference type="GO" id="GO:0046872">
    <property type="term" value="F:metal ion binding"/>
    <property type="evidence" value="ECO:0007669"/>
    <property type="project" value="UniProtKB-KW"/>
</dbReference>
<evidence type="ECO:0000313" key="13">
    <source>
        <dbReference type="EMBL" id="RUO53177.1"/>
    </source>
</evidence>
<keyword evidence="8" id="KW-0408">Iron</keyword>
<dbReference type="Pfam" id="PF01565">
    <property type="entry name" value="FAD_binding_4"/>
    <property type="match status" value="1"/>
</dbReference>
<evidence type="ECO:0000313" key="14">
    <source>
        <dbReference type="Proteomes" id="UP000287198"/>
    </source>
</evidence>
<dbReference type="InterPro" id="IPR017896">
    <property type="entry name" value="4Fe4S_Fe-S-bd"/>
</dbReference>
<dbReference type="Pfam" id="PF13183">
    <property type="entry name" value="Fer4_8"/>
    <property type="match status" value="1"/>
</dbReference>
<dbReference type="Gene3D" id="3.30.43.10">
    <property type="entry name" value="Uridine Diphospho-n-acetylenolpyruvylglucosamine Reductase, domain 2"/>
    <property type="match status" value="1"/>
</dbReference>
<feature type="domain" description="4Fe-4S ferredoxin-type" evidence="11">
    <location>
        <begin position="527"/>
        <end position="558"/>
    </location>
</feature>
<dbReference type="InterPro" id="IPR004017">
    <property type="entry name" value="Cys_rich_dom"/>
</dbReference>
<evidence type="ECO:0000256" key="7">
    <source>
        <dbReference type="ARBA" id="ARBA00023002"/>
    </source>
</evidence>
<evidence type="ECO:0000256" key="3">
    <source>
        <dbReference type="ARBA" id="ARBA00022630"/>
    </source>
</evidence>
<comment type="similarity">
    <text evidence="2">Belongs to the FAD-binding oxidoreductase/transferase type 4 family.</text>
</comment>
<dbReference type="GO" id="GO:1903457">
    <property type="term" value="P:lactate catabolic process"/>
    <property type="evidence" value="ECO:0007669"/>
    <property type="project" value="TreeGrafter"/>
</dbReference>
<dbReference type="InterPro" id="IPR016167">
    <property type="entry name" value="FAD-bd_PCMH_sub1"/>
</dbReference>
<gene>
    <name evidence="13" type="ORF">CWI69_07230</name>
</gene>
<dbReference type="PROSITE" id="PS51379">
    <property type="entry name" value="4FE4S_FER_2"/>
    <property type="match status" value="1"/>
</dbReference>
<dbReference type="InterPro" id="IPR016166">
    <property type="entry name" value="FAD-bd_PCMH"/>
</dbReference>
<dbReference type="InterPro" id="IPR016169">
    <property type="entry name" value="FAD-bd_PCMH_sub2"/>
</dbReference>
<dbReference type="PANTHER" id="PTHR11748">
    <property type="entry name" value="D-LACTATE DEHYDROGENASE"/>
    <property type="match status" value="1"/>
</dbReference>
<evidence type="ECO:0000259" key="11">
    <source>
        <dbReference type="PROSITE" id="PS51379"/>
    </source>
</evidence>
<comment type="caution">
    <text evidence="13">The sequence shown here is derived from an EMBL/GenBank/DDBJ whole genome shotgun (WGS) entry which is preliminary data.</text>
</comment>
<protein>
    <recommendedName>
        <fullName evidence="10">D-lactate dehydrogenase (cytochrome)</fullName>
        <ecNumber evidence="10">1.1.2.4</ecNumber>
    </recommendedName>
</protein>
<keyword evidence="5" id="KW-0274">FAD</keyword>
<dbReference type="GO" id="GO:0008720">
    <property type="term" value="F:D-lactate dehydrogenase (NAD+) activity"/>
    <property type="evidence" value="ECO:0007669"/>
    <property type="project" value="TreeGrafter"/>
</dbReference>
<dbReference type="GO" id="GO:0004458">
    <property type="term" value="F:D-lactate dehydrogenase (cytochrome) activity"/>
    <property type="evidence" value="ECO:0007669"/>
    <property type="project" value="UniProtKB-EC"/>
</dbReference>
<keyword evidence="4" id="KW-0479">Metal-binding</keyword>
<keyword evidence="3" id="KW-0285">Flavoprotein</keyword>
<evidence type="ECO:0000256" key="9">
    <source>
        <dbReference type="ARBA" id="ARBA00023014"/>
    </source>
</evidence>
<dbReference type="Gene3D" id="3.30.465.10">
    <property type="match status" value="1"/>
</dbReference>
<dbReference type="AlphaFoldDB" id="A0A432XWU1"/>
<dbReference type="Pfam" id="PF02913">
    <property type="entry name" value="FAD-oxidase_C"/>
    <property type="match status" value="1"/>
</dbReference>
<dbReference type="EC" id="1.1.2.4" evidence="10"/>
<dbReference type="EMBL" id="PIPW01000002">
    <property type="protein sequence ID" value="RUO53177.1"/>
    <property type="molecule type" value="Genomic_DNA"/>
</dbReference>
<name>A0A432XWU1_9GAMM</name>
<dbReference type="SUPFAM" id="SSF55103">
    <property type="entry name" value="FAD-linked oxidases, C-terminal domain"/>
    <property type="match status" value="1"/>
</dbReference>
<dbReference type="Gene3D" id="3.30.70.2740">
    <property type="match status" value="1"/>
</dbReference>
<keyword evidence="7" id="KW-0560">Oxidoreductase</keyword>
<accession>A0A432XWU1</accession>
<dbReference type="GO" id="GO:0071949">
    <property type="term" value="F:FAD binding"/>
    <property type="evidence" value="ECO:0007669"/>
    <property type="project" value="InterPro"/>
</dbReference>
<reference evidence="14" key="1">
    <citation type="journal article" date="2018" name="Front. Microbiol.">
        <title>Genome-Based Analysis Reveals the Taxonomy and Diversity of the Family Idiomarinaceae.</title>
        <authorList>
            <person name="Liu Y."/>
            <person name="Lai Q."/>
            <person name="Shao Z."/>
        </authorList>
    </citation>
    <scope>NUCLEOTIDE SEQUENCE [LARGE SCALE GENOMIC DNA]</scope>
    <source>
        <strain evidence="14">BH195</strain>
    </source>
</reference>
<keyword evidence="14" id="KW-1185">Reference proteome</keyword>